<evidence type="ECO:0008006" key="3">
    <source>
        <dbReference type="Google" id="ProtNLM"/>
    </source>
</evidence>
<dbReference type="OrthoDB" id="5914503at2"/>
<gene>
    <name evidence="1" type="ORF">SAMN02745129_1661</name>
</gene>
<dbReference type="AlphaFoldDB" id="A0A1M5RKQ8"/>
<sequence>MRAFSVALLGSAVLMGCGSSDDDSDKPTEPLPDEQLVATIRCSNVSIDQADKICSTNRGVAWGHLDENQVCYGAYCFEDHSPAPQSPGLTRFPEGHLIPVYMHKEVDPRFVRAMDRAEAIVGYPMFERHGVIELEIGNVFEIDYSGLPSDWGFIWSQGTTPPDCSSGTVSRYPNSISVTSYLANRNQGLVRNEPGIFTWINIDGDEQKAGEGCTVIASDDVTLHELGHALGMLNHFPGFGVGPAFDANAERVLRTMYHGQNPEGQPFDALYLPK</sequence>
<name>A0A1M5RKQ8_9GAMM</name>
<dbReference type="Proteomes" id="UP000184268">
    <property type="component" value="Unassembled WGS sequence"/>
</dbReference>
<dbReference type="EMBL" id="FQXG01000002">
    <property type="protein sequence ID" value="SHH26854.1"/>
    <property type="molecule type" value="Genomic_DNA"/>
</dbReference>
<dbReference type="RefSeq" id="WP_143165543.1">
    <property type="nucleotide sequence ID" value="NZ_FQXG01000002.1"/>
</dbReference>
<proteinExistence type="predicted"/>
<organism evidence="1 2">
    <name type="scientific">Ferrimonas marina</name>
    <dbReference type="NCBI Taxonomy" id="299255"/>
    <lineage>
        <taxon>Bacteria</taxon>
        <taxon>Pseudomonadati</taxon>
        <taxon>Pseudomonadota</taxon>
        <taxon>Gammaproteobacteria</taxon>
        <taxon>Alteromonadales</taxon>
        <taxon>Ferrimonadaceae</taxon>
        <taxon>Ferrimonas</taxon>
    </lineage>
</organism>
<keyword evidence="2" id="KW-1185">Reference proteome</keyword>
<evidence type="ECO:0000313" key="2">
    <source>
        <dbReference type="Proteomes" id="UP000184268"/>
    </source>
</evidence>
<dbReference type="PROSITE" id="PS51257">
    <property type="entry name" value="PROKAR_LIPOPROTEIN"/>
    <property type="match status" value="1"/>
</dbReference>
<protein>
    <recommendedName>
        <fullName evidence="3">Matrixin</fullName>
    </recommendedName>
</protein>
<reference evidence="1 2" key="1">
    <citation type="submission" date="2016-11" db="EMBL/GenBank/DDBJ databases">
        <authorList>
            <person name="Jaros S."/>
            <person name="Januszkiewicz K."/>
            <person name="Wedrychowicz H."/>
        </authorList>
    </citation>
    <scope>NUCLEOTIDE SEQUENCE [LARGE SCALE GENOMIC DNA]</scope>
    <source>
        <strain evidence="1 2">DSM 16917</strain>
    </source>
</reference>
<evidence type="ECO:0000313" key="1">
    <source>
        <dbReference type="EMBL" id="SHH26854.1"/>
    </source>
</evidence>
<accession>A0A1M5RKQ8</accession>